<evidence type="ECO:0000313" key="17">
    <source>
        <dbReference type="EMBL" id="QEA05145.1"/>
    </source>
</evidence>
<dbReference type="GO" id="GO:0004794">
    <property type="term" value="F:threonine deaminase activity"/>
    <property type="evidence" value="ECO:0007669"/>
    <property type="project" value="UniProtKB-EC"/>
</dbReference>
<dbReference type="GO" id="GO:0006567">
    <property type="term" value="P:L-threonine catabolic process"/>
    <property type="evidence" value="ECO:0007669"/>
    <property type="project" value="TreeGrafter"/>
</dbReference>
<name>A0A5B8REA8_9ZZZZ</name>
<comment type="catalytic activity">
    <reaction evidence="1">
        <text>L-threonine = 2-oxobutanoate + NH4(+)</text>
        <dbReference type="Rhea" id="RHEA:22108"/>
        <dbReference type="ChEBI" id="CHEBI:16763"/>
        <dbReference type="ChEBI" id="CHEBI:28938"/>
        <dbReference type="ChEBI" id="CHEBI:57926"/>
        <dbReference type="EC" id="4.3.1.19"/>
    </reaction>
</comment>
<keyword evidence="10" id="KW-0677">Repeat</keyword>
<dbReference type="PANTHER" id="PTHR48078">
    <property type="entry name" value="THREONINE DEHYDRATASE, MITOCHONDRIAL-RELATED"/>
    <property type="match status" value="1"/>
</dbReference>
<organism evidence="17">
    <name type="scientific">uncultured organism</name>
    <dbReference type="NCBI Taxonomy" id="155900"/>
    <lineage>
        <taxon>unclassified sequences</taxon>
        <taxon>environmental samples</taxon>
    </lineage>
</organism>
<dbReference type="InterPro" id="IPR045865">
    <property type="entry name" value="ACT-like_dom_sf"/>
</dbReference>
<feature type="domain" description="ACT-like" evidence="16">
    <location>
        <begin position="328"/>
        <end position="400"/>
    </location>
</feature>
<evidence type="ECO:0000256" key="3">
    <source>
        <dbReference type="ARBA" id="ARBA00004173"/>
    </source>
</evidence>
<evidence type="ECO:0000256" key="8">
    <source>
        <dbReference type="ARBA" id="ARBA00022605"/>
    </source>
</evidence>
<evidence type="ECO:0000259" key="16">
    <source>
        <dbReference type="PROSITE" id="PS51672"/>
    </source>
</evidence>
<reference evidence="17" key="1">
    <citation type="submission" date="2019-06" db="EMBL/GenBank/DDBJ databases">
        <authorList>
            <person name="Murdoch R.W."/>
            <person name="Fathepure B."/>
        </authorList>
    </citation>
    <scope>NUCLEOTIDE SEQUENCE</scope>
</reference>
<keyword evidence="14" id="KW-0100">Branched-chain amino acid biosynthesis</keyword>
<dbReference type="GO" id="GO:0003941">
    <property type="term" value="F:L-serine ammonia-lyase activity"/>
    <property type="evidence" value="ECO:0007669"/>
    <property type="project" value="TreeGrafter"/>
</dbReference>
<evidence type="ECO:0000256" key="1">
    <source>
        <dbReference type="ARBA" id="ARBA00001274"/>
    </source>
</evidence>
<dbReference type="InterPro" id="IPR001721">
    <property type="entry name" value="TD_ACT-like"/>
</dbReference>
<comment type="similarity">
    <text evidence="5">Belongs to the serine/threonine dehydratase family.</text>
</comment>
<dbReference type="UniPathway" id="UPA00047">
    <property type="reaction ID" value="UER00054"/>
</dbReference>
<dbReference type="PROSITE" id="PS00165">
    <property type="entry name" value="DEHYDRATASE_SER_THR"/>
    <property type="match status" value="1"/>
</dbReference>
<dbReference type="NCBIfam" id="TIGR01124">
    <property type="entry name" value="ilvA_2Cterm"/>
    <property type="match status" value="1"/>
</dbReference>
<dbReference type="Gene3D" id="3.40.50.1100">
    <property type="match status" value="2"/>
</dbReference>
<gene>
    <name evidence="17" type="primary">ilvA</name>
    <name evidence="17" type="ORF">KBTEX_01464</name>
</gene>
<comment type="subcellular location">
    <subcellularLocation>
        <location evidence="3">Mitochondrion</location>
    </subcellularLocation>
</comment>
<dbReference type="CDD" id="cd04906">
    <property type="entry name" value="ACT_ThrD-I_1"/>
    <property type="match status" value="1"/>
</dbReference>
<dbReference type="InterPro" id="IPR050147">
    <property type="entry name" value="Ser/Thr_Dehydratase"/>
</dbReference>
<dbReference type="PROSITE" id="PS51672">
    <property type="entry name" value="ACT_LIKE"/>
    <property type="match status" value="2"/>
</dbReference>
<comment type="cofactor">
    <cofactor evidence="2">
        <name>pyridoxal 5'-phosphate</name>
        <dbReference type="ChEBI" id="CHEBI:597326"/>
    </cofactor>
</comment>
<keyword evidence="9" id="KW-0412">Isoleucine biosynthesis</keyword>
<evidence type="ECO:0000256" key="12">
    <source>
        <dbReference type="ARBA" id="ARBA00023128"/>
    </source>
</evidence>
<evidence type="ECO:0000256" key="2">
    <source>
        <dbReference type="ARBA" id="ARBA00001933"/>
    </source>
</evidence>
<dbReference type="NCBIfam" id="NF009130">
    <property type="entry name" value="PRK12483.1"/>
    <property type="match status" value="1"/>
</dbReference>
<keyword evidence="11" id="KW-0663">Pyridoxal phosphate</keyword>
<evidence type="ECO:0000256" key="14">
    <source>
        <dbReference type="ARBA" id="ARBA00023304"/>
    </source>
</evidence>
<evidence type="ECO:0000256" key="9">
    <source>
        <dbReference type="ARBA" id="ARBA00022624"/>
    </source>
</evidence>
<dbReference type="AlphaFoldDB" id="A0A5B8REA8"/>
<keyword evidence="8" id="KW-0028">Amino-acid biosynthesis</keyword>
<dbReference type="NCBIfam" id="NF006674">
    <property type="entry name" value="PRK09224.1"/>
    <property type="match status" value="1"/>
</dbReference>
<dbReference type="EC" id="4.3.1.19" evidence="7"/>
<accession>A0A5B8REA8</accession>
<evidence type="ECO:0000256" key="10">
    <source>
        <dbReference type="ARBA" id="ARBA00022737"/>
    </source>
</evidence>
<dbReference type="FunFam" id="3.40.50.1100:FF:000008">
    <property type="entry name" value="L-threonine dehydratase"/>
    <property type="match status" value="1"/>
</dbReference>
<dbReference type="FunFam" id="3.40.50.1100:FF:000005">
    <property type="entry name" value="Threonine dehydratase catabolic"/>
    <property type="match status" value="1"/>
</dbReference>
<evidence type="ECO:0000256" key="6">
    <source>
        <dbReference type="ARBA" id="ARBA00011881"/>
    </source>
</evidence>
<dbReference type="InterPro" id="IPR000634">
    <property type="entry name" value="Ser/Thr_deHydtase_PyrdxlP-BS"/>
</dbReference>
<keyword evidence="12" id="KW-0496">Mitochondrion</keyword>
<dbReference type="CDD" id="cd04907">
    <property type="entry name" value="ACT_ThrD-I_2"/>
    <property type="match status" value="1"/>
</dbReference>
<dbReference type="Pfam" id="PF00291">
    <property type="entry name" value="PALP"/>
    <property type="match status" value="1"/>
</dbReference>
<evidence type="ECO:0000256" key="4">
    <source>
        <dbReference type="ARBA" id="ARBA00004810"/>
    </source>
</evidence>
<dbReference type="InterPro" id="IPR036052">
    <property type="entry name" value="TrpB-like_PALP_sf"/>
</dbReference>
<dbReference type="Gene3D" id="3.40.1020.10">
    <property type="entry name" value="Biosynthetic Threonine Deaminase, Domain 3"/>
    <property type="match status" value="1"/>
</dbReference>
<dbReference type="Pfam" id="PF00585">
    <property type="entry name" value="Thr_dehydrat_C"/>
    <property type="match status" value="2"/>
</dbReference>
<dbReference type="PANTHER" id="PTHR48078:SF11">
    <property type="entry name" value="THREONINE DEHYDRATASE, MITOCHONDRIAL"/>
    <property type="match status" value="1"/>
</dbReference>
<proteinExistence type="inferred from homology"/>
<dbReference type="SUPFAM" id="SSF55021">
    <property type="entry name" value="ACT-like"/>
    <property type="match status" value="2"/>
</dbReference>
<comment type="subunit">
    <text evidence="6">Homotetramer.</text>
</comment>
<evidence type="ECO:0000256" key="5">
    <source>
        <dbReference type="ARBA" id="ARBA00010869"/>
    </source>
</evidence>
<dbReference type="InterPro" id="IPR038110">
    <property type="entry name" value="TD_ACT-like_sf"/>
</dbReference>
<keyword evidence="13 17" id="KW-0456">Lyase</keyword>
<comment type="pathway">
    <text evidence="4">Amino-acid biosynthesis; L-isoleucine biosynthesis; 2-oxobutanoate from L-threonine: step 1/1.</text>
</comment>
<evidence type="ECO:0000256" key="11">
    <source>
        <dbReference type="ARBA" id="ARBA00022898"/>
    </source>
</evidence>
<dbReference type="GO" id="GO:0030170">
    <property type="term" value="F:pyridoxal phosphate binding"/>
    <property type="evidence" value="ECO:0007669"/>
    <property type="project" value="InterPro"/>
</dbReference>
<dbReference type="InterPro" id="IPR005787">
    <property type="entry name" value="Thr_deHydtase_biosynth"/>
</dbReference>
<evidence type="ECO:0000256" key="13">
    <source>
        <dbReference type="ARBA" id="ARBA00023239"/>
    </source>
</evidence>
<feature type="domain" description="ACT-like" evidence="16">
    <location>
        <begin position="423"/>
        <end position="494"/>
    </location>
</feature>
<dbReference type="GO" id="GO:0006565">
    <property type="term" value="P:L-serine catabolic process"/>
    <property type="evidence" value="ECO:0007669"/>
    <property type="project" value="TreeGrafter"/>
</dbReference>
<dbReference type="FunFam" id="3.40.1020.10:FF:000001">
    <property type="entry name" value="L-threonine dehydratase"/>
    <property type="match status" value="1"/>
</dbReference>
<dbReference type="SUPFAM" id="SSF53686">
    <property type="entry name" value="Tryptophan synthase beta subunit-like PLP-dependent enzymes"/>
    <property type="match status" value="1"/>
</dbReference>
<protein>
    <recommendedName>
        <fullName evidence="7">threonine ammonia-lyase</fullName>
        <ecNumber evidence="7">4.3.1.19</ecNumber>
    </recommendedName>
    <alternativeName>
        <fullName evidence="15">Threonine deaminase</fullName>
    </alternativeName>
</protein>
<dbReference type="InterPro" id="IPR001926">
    <property type="entry name" value="TrpB-like_PALP"/>
</dbReference>
<evidence type="ECO:0000256" key="7">
    <source>
        <dbReference type="ARBA" id="ARBA00012096"/>
    </source>
</evidence>
<dbReference type="CDD" id="cd01562">
    <property type="entry name" value="Thr-dehyd"/>
    <property type="match status" value="1"/>
</dbReference>
<dbReference type="GO" id="GO:0009097">
    <property type="term" value="P:isoleucine biosynthetic process"/>
    <property type="evidence" value="ECO:0007669"/>
    <property type="project" value="UniProtKB-UniPathway"/>
</dbReference>
<dbReference type="EMBL" id="MN079095">
    <property type="protein sequence ID" value="QEA05145.1"/>
    <property type="molecule type" value="Genomic_DNA"/>
</dbReference>
<sequence length="503" mass="55300">MKAYLQQILTASVYDVARQTPLDEAANLSKRLGNRVFLKREDLQPVFSFKIRGAYNKIAQLSAEDLERGVICASAGNHAQGVALSAQRLGIKATIVMPRTTPGIKVNAVRNLGGRVVLHGDGFDEAKAHADKLVAERGMTYIPPFDDPQVIAGQGTCGMEILSQHPRPLDAIFVPVGGGGLIAGIAAYVKQLRPDVKVIAVEPEDAPTLHHAMRAGQRVTLEEVGIFVDGVAVRQIGEHPFEVAKEFVDDCVLVSTDEVCAAIKDIFDDTRSVMEPAGALGVAGLKKYVAEHGIEDQTLVAVNSGANMNFSRLSHVAERAEVGEHREAVFAVTIPERPGSFREFCETIGNRAVTEFSYRYADADNAHVFAGIGLNDGQAERDAVLGDLREQGYDVLDLTDDEMAKVHLRHMVGGRGKNVTDEILYHFEFPERPGALLKFLRRLGKRWNISMFHYRNHGADYGRVLVGIQVPEAQRERFRESLDKLGYPYRDESGNPGYRLFLS</sequence>
<evidence type="ECO:0000256" key="15">
    <source>
        <dbReference type="ARBA" id="ARBA00031427"/>
    </source>
</evidence>